<dbReference type="GO" id="GO:0005737">
    <property type="term" value="C:cytoplasm"/>
    <property type="evidence" value="ECO:0007669"/>
    <property type="project" value="TreeGrafter"/>
</dbReference>
<proteinExistence type="inferred from homology"/>
<evidence type="ECO:0000256" key="1">
    <source>
        <dbReference type="ARBA" id="ARBA00010048"/>
    </source>
</evidence>
<dbReference type="GO" id="GO:0007017">
    <property type="term" value="P:microtubule-based process"/>
    <property type="evidence" value="ECO:0007669"/>
    <property type="project" value="TreeGrafter"/>
</dbReference>
<dbReference type="SUPFAM" id="SSF46579">
    <property type="entry name" value="Prefoldin"/>
    <property type="match status" value="1"/>
</dbReference>
<dbReference type="InterPro" id="IPR009053">
    <property type="entry name" value="Prefoldin"/>
</dbReference>
<name>A0AB39Z499_DROSZ</name>
<organism evidence="3 4">
    <name type="scientific">Drosophila suzukii</name>
    <name type="common">Spotted-wing drosophila fruit fly</name>
    <dbReference type="NCBI Taxonomy" id="28584"/>
    <lineage>
        <taxon>Eukaryota</taxon>
        <taxon>Metazoa</taxon>
        <taxon>Ecdysozoa</taxon>
        <taxon>Arthropoda</taxon>
        <taxon>Hexapoda</taxon>
        <taxon>Insecta</taxon>
        <taxon>Pterygota</taxon>
        <taxon>Neoptera</taxon>
        <taxon>Endopterygota</taxon>
        <taxon>Diptera</taxon>
        <taxon>Brachycera</taxon>
        <taxon>Muscomorpha</taxon>
        <taxon>Ephydroidea</taxon>
        <taxon>Drosophilidae</taxon>
        <taxon>Drosophila</taxon>
        <taxon>Sophophora</taxon>
    </lineage>
</organism>
<dbReference type="InterPro" id="IPR004127">
    <property type="entry name" value="Prefoldin_subunit_alpha"/>
</dbReference>
<reference evidence="4" key="1">
    <citation type="submission" date="2025-08" db="UniProtKB">
        <authorList>
            <consortium name="RefSeq"/>
        </authorList>
    </citation>
    <scope>IDENTIFICATION</scope>
</reference>
<dbReference type="Pfam" id="PF02996">
    <property type="entry name" value="Prefoldin"/>
    <property type="match status" value="1"/>
</dbReference>
<dbReference type="GO" id="GO:0006457">
    <property type="term" value="P:protein folding"/>
    <property type="evidence" value="ECO:0007669"/>
    <property type="project" value="InterPro"/>
</dbReference>
<dbReference type="GO" id="GO:0015631">
    <property type="term" value="F:tubulin binding"/>
    <property type="evidence" value="ECO:0007669"/>
    <property type="project" value="TreeGrafter"/>
</dbReference>
<protein>
    <submittedName>
        <fullName evidence="4">Prefoldin subunit 3</fullName>
    </submittedName>
</protein>
<dbReference type="AlphaFoldDB" id="A0AB39Z499"/>
<dbReference type="PANTHER" id="PTHR12409">
    <property type="entry name" value="PREFOLDIN SUBUNIT 3"/>
    <property type="match status" value="1"/>
</dbReference>
<sequence length="197" mass="22378">MFAFMENVEKPPLGNRKSYMPITEARLIDEVERYIAQPEFSSDVQVALKLQRIFYLQYSELAAKLETDLAAVLTRLDAAKSNLELVKKFIDNPGEEFQSLVQVAQGVFRWVTVLPVEKVSLQVGTALQMKFDLPEAEEFIRKDITSLVKQRLQHEHDIDFLQDQVNTIEMNLAVLYKHGVDKQKRVTQGGLAGPSGP</sequence>
<dbReference type="InterPro" id="IPR016655">
    <property type="entry name" value="PFD3"/>
</dbReference>
<dbReference type="GeneID" id="108008847"/>
<evidence type="ECO:0000256" key="2">
    <source>
        <dbReference type="ARBA" id="ARBA00023186"/>
    </source>
</evidence>
<keyword evidence="3" id="KW-1185">Reference proteome</keyword>
<keyword evidence="2" id="KW-0143">Chaperone</keyword>
<dbReference type="GO" id="GO:0016272">
    <property type="term" value="C:prefoldin complex"/>
    <property type="evidence" value="ECO:0007669"/>
    <property type="project" value="InterPro"/>
</dbReference>
<dbReference type="RefSeq" id="XP_016928242.2">
    <property type="nucleotide sequence ID" value="XM_017072753.4"/>
</dbReference>
<comment type="similarity">
    <text evidence="1">Belongs to the prefoldin subunit alpha family.</text>
</comment>
<evidence type="ECO:0000313" key="4">
    <source>
        <dbReference type="RefSeq" id="XP_016928242.2"/>
    </source>
</evidence>
<accession>A0AB39Z499</accession>
<evidence type="ECO:0000313" key="3">
    <source>
        <dbReference type="Proteomes" id="UP001652628"/>
    </source>
</evidence>
<dbReference type="Proteomes" id="UP001652628">
    <property type="component" value="Chromosome 2R"/>
</dbReference>
<dbReference type="Gene3D" id="1.10.287.370">
    <property type="match status" value="1"/>
</dbReference>
<dbReference type="PANTHER" id="PTHR12409:SF0">
    <property type="entry name" value="PREFOLDIN SUBUNIT 3"/>
    <property type="match status" value="1"/>
</dbReference>
<dbReference type="GO" id="GO:0007021">
    <property type="term" value="P:tubulin complex assembly"/>
    <property type="evidence" value="ECO:0007669"/>
    <property type="project" value="TreeGrafter"/>
</dbReference>
<gene>
    <name evidence="4" type="primary">LOC108008847</name>
</gene>